<organism evidence="3 4">
    <name type="scientific">Pelistega indica</name>
    <dbReference type="NCBI Taxonomy" id="1414851"/>
    <lineage>
        <taxon>Bacteria</taxon>
        <taxon>Pseudomonadati</taxon>
        <taxon>Pseudomonadota</taxon>
        <taxon>Betaproteobacteria</taxon>
        <taxon>Burkholderiales</taxon>
        <taxon>Alcaligenaceae</taxon>
        <taxon>Pelistega</taxon>
    </lineage>
</organism>
<name>V8G1V8_9BURK</name>
<keyword evidence="1" id="KW-0732">Signal</keyword>
<proteinExistence type="predicted"/>
<dbReference type="AlphaFoldDB" id="V8G1V8"/>
<gene>
    <name evidence="3" type="ORF">V757_07875</name>
</gene>
<dbReference type="OrthoDB" id="8940851at2"/>
<comment type="caution">
    <text evidence="3">The sequence shown here is derived from an EMBL/GenBank/DDBJ whole genome shotgun (WGS) entry which is preliminary data.</text>
</comment>
<feature type="domain" description="DUF4136" evidence="2">
    <location>
        <begin position="34"/>
        <end position="196"/>
    </location>
</feature>
<feature type="chain" id="PRO_5004768966" description="DUF4136 domain-containing protein" evidence="1">
    <location>
        <begin position="21"/>
        <end position="225"/>
    </location>
</feature>
<evidence type="ECO:0000313" key="3">
    <source>
        <dbReference type="EMBL" id="ETD70425.1"/>
    </source>
</evidence>
<evidence type="ECO:0000259" key="2">
    <source>
        <dbReference type="Pfam" id="PF13590"/>
    </source>
</evidence>
<dbReference type="Proteomes" id="UP000018766">
    <property type="component" value="Unassembled WGS sequence"/>
</dbReference>
<evidence type="ECO:0000256" key="1">
    <source>
        <dbReference type="SAM" id="SignalP"/>
    </source>
</evidence>
<dbReference type="Pfam" id="PF13590">
    <property type="entry name" value="DUF4136"/>
    <property type="match status" value="1"/>
</dbReference>
<protein>
    <recommendedName>
        <fullName evidence="2">DUF4136 domain-containing protein</fullName>
    </recommendedName>
</protein>
<evidence type="ECO:0000313" key="4">
    <source>
        <dbReference type="Proteomes" id="UP000018766"/>
    </source>
</evidence>
<dbReference type="EMBL" id="AYSV01000089">
    <property type="protein sequence ID" value="ETD70425.1"/>
    <property type="molecule type" value="Genomic_DNA"/>
</dbReference>
<sequence length="225" mass="25309">MSFFAKTLKLTTFLSTIGLAACSSTNTFTTKLNSFQNWPSDATGKKYVFAQDSSKNLEYKTYADAIAKEMWKTGLVPATTRAQAQYIVDFKLNTELKEKLVQEYYDEPVIYPSFGFGFGDYGWGYSNSMFGGFNIGYAPRVATYPVQFNRYTLALEIKSKSGNPIYQATALADSNKASLMQVFPYLAASVFDNFPGDNGQVRHVEFDIDKSIEQQKPVKYDPNKK</sequence>
<reference evidence="3 4" key="1">
    <citation type="submission" date="2013-11" db="EMBL/GenBank/DDBJ databases">
        <title>Genomic analysis of Pelistega sp. HM-7.</title>
        <authorList>
            <person name="Kumbhare S.V."/>
            <person name="Shetty S.A."/>
            <person name="Sharma O."/>
            <person name="Dhotre D.P."/>
        </authorList>
    </citation>
    <scope>NUCLEOTIDE SEQUENCE [LARGE SCALE GENOMIC DNA]</scope>
    <source>
        <strain evidence="3 4">HM-7</strain>
    </source>
</reference>
<keyword evidence="4" id="KW-1185">Reference proteome</keyword>
<dbReference type="InterPro" id="IPR025411">
    <property type="entry name" value="DUF4136"/>
</dbReference>
<accession>V8G1V8</accession>
<feature type="signal peptide" evidence="1">
    <location>
        <begin position="1"/>
        <end position="20"/>
    </location>
</feature>
<dbReference type="RefSeq" id="WP_023951452.1">
    <property type="nucleotide sequence ID" value="NZ_AYSV01000089.1"/>
</dbReference>
<dbReference type="PROSITE" id="PS51257">
    <property type="entry name" value="PROKAR_LIPOPROTEIN"/>
    <property type="match status" value="1"/>
</dbReference>